<dbReference type="GO" id="GO:0045089">
    <property type="term" value="P:positive regulation of innate immune response"/>
    <property type="evidence" value="ECO:0007669"/>
    <property type="project" value="TreeGrafter"/>
</dbReference>
<dbReference type="PANTHER" id="PTHR13293:SF6">
    <property type="entry name" value="AKIRIN-RELATED"/>
    <property type="match status" value="1"/>
</dbReference>
<dbReference type="InterPro" id="IPR024132">
    <property type="entry name" value="Akirin"/>
</dbReference>
<dbReference type="AlphaFoldDB" id="A0A8C4R4Y4"/>
<feature type="compositionally biased region" description="Polar residues" evidence="4">
    <location>
        <begin position="46"/>
        <end position="57"/>
    </location>
</feature>
<dbReference type="GO" id="GO:0000785">
    <property type="term" value="C:chromatin"/>
    <property type="evidence" value="ECO:0007669"/>
    <property type="project" value="TreeGrafter"/>
</dbReference>
<dbReference type="GO" id="GO:0045944">
    <property type="term" value="P:positive regulation of transcription by RNA polymerase II"/>
    <property type="evidence" value="ECO:0007669"/>
    <property type="project" value="TreeGrafter"/>
</dbReference>
<reference evidence="5" key="1">
    <citation type="submission" date="2025-08" db="UniProtKB">
        <authorList>
            <consortium name="Ensembl"/>
        </authorList>
    </citation>
    <scope>IDENTIFICATION</scope>
</reference>
<feature type="region of interest" description="Disordered" evidence="4">
    <location>
        <begin position="1"/>
        <end position="59"/>
    </location>
</feature>
<comment type="subcellular location">
    <subcellularLocation>
        <location evidence="1">Nucleus</location>
    </subcellularLocation>
</comment>
<comment type="similarity">
    <text evidence="2">Belongs to the akirin family.</text>
</comment>
<dbReference type="GO" id="GO:0005634">
    <property type="term" value="C:nucleus"/>
    <property type="evidence" value="ECO:0007669"/>
    <property type="project" value="UniProtKB-SubCell"/>
</dbReference>
<dbReference type="Ensembl" id="ENSEBUT00000025531.1">
    <property type="protein sequence ID" value="ENSEBUP00000024955.1"/>
    <property type="gene ID" value="ENSEBUG00000015410.1"/>
</dbReference>
<evidence type="ECO:0000256" key="2">
    <source>
        <dbReference type="ARBA" id="ARBA00005625"/>
    </source>
</evidence>
<accession>A0A8C4R4Y4</accession>
<evidence type="ECO:0000256" key="1">
    <source>
        <dbReference type="ARBA" id="ARBA00004123"/>
    </source>
</evidence>
<name>A0A8C4R4Y4_EPTBU</name>
<dbReference type="Proteomes" id="UP000694388">
    <property type="component" value="Unplaced"/>
</dbReference>
<evidence type="ECO:0000313" key="5">
    <source>
        <dbReference type="Ensembl" id="ENSEBUP00000024955.1"/>
    </source>
</evidence>
<proteinExistence type="inferred from homology"/>
<dbReference type="GeneTree" id="ENSGT00940000156096"/>
<keyword evidence="6" id="KW-1185">Reference proteome</keyword>
<organism evidence="5 6">
    <name type="scientific">Eptatretus burgeri</name>
    <name type="common">Inshore hagfish</name>
    <dbReference type="NCBI Taxonomy" id="7764"/>
    <lineage>
        <taxon>Eukaryota</taxon>
        <taxon>Metazoa</taxon>
        <taxon>Chordata</taxon>
        <taxon>Craniata</taxon>
        <taxon>Vertebrata</taxon>
        <taxon>Cyclostomata</taxon>
        <taxon>Myxini</taxon>
        <taxon>Myxiniformes</taxon>
        <taxon>Myxinidae</taxon>
        <taxon>Eptatretinae</taxon>
        <taxon>Eptatretus</taxon>
    </lineage>
</organism>
<feature type="compositionally biased region" description="Polar residues" evidence="4">
    <location>
        <begin position="97"/>
        <end position="108"/>
    </location>
</feature>
<reference evidence="5" key="2">
    <citation type="submission" date="2025-09" db="UniProtKB">
        <authorList>
            <consortium name="Ensembl"/>
        </authorList>
    </citation>
    <scope>IDENTIFICATION</scope>
</reference>
<evidence type="ECO:0000313" key="6">
    <source>
        <dbReference type="Proteomes" id="UP000694388"/>
    </source>
</evidence>
<feature type="region of interest" description="Disordered" evidence="4">
    <location>
        <begin position="81"/>
        <end position="112"/>
    </location>
</feature>
<keyword evidence="3" id="KW-0539">Nucleus</keyword>
<evidence type="ECO:0000256" key="3">
    <source>
        <dbReference type="ARBA" id="ARBA00023242"/>
    </source>
</evidence>
<evidence type="ECO:0000256" key="4">
    <source>
        <dbReference type="SAM" id="MobiDB-lite"/>
    </source>
</evidence>
<protein>
    <submittedName>
        <fullName evidence="5">Akirin 2</fullName>
    </submittedName>
</protein>
<sequence length="191" mass="21457">MACGATLKRPLDFDPLLSPSSQSPKRRRCTPLSPPSPTAGRFVAPETSSLGDYSQRLSPERMLHNLKQEYTRIRRRRQLESSFGASEGPTCAAEAQNEVQSPQGSPLSDSGRREQPLFTLRQVGVICEGMLHEREVRIRQQYDQILSAKLAEQYEGFVKFTQDQIMRKYGGRPASCEYCTPVELHLSGLNV</sequence>
<dbReference type="PANTHER" id="PTHR13293">
    <property type="entry name" value="AKIRIN-RELATED"/>
    <property type="match status" value="1"/>
</dbReference>
<dbReference type="GO" id="GO:0003712">
    <property type="term" value="F:transcription coregulator activity"/>
    <property type="evidence" value="ECO:0007669"/>
    <property type="project" value="TreeGrafter"/>
</dbReference>